<feature type="compositionally biased region" description="Basic and acidic residues" evidence="1">
    <location>
        <begin position="28"/>
        <end position="43"/>
    </location>
</feature>
<gene>
    <name evidence="2" type="ORF">B0H17DRAFT_1131324</name>
</gene>
<proteinExistence type="predicted"/>
<feature type="compositionally biased region" description="Polar residues" evidence="1">
    <location>
        <begin position="1"/>
        <end position="11"/>
    </location>
</feature>
<feature type="compositionally biased region" description="Basic residues" evidence="1">
    <location>
        <begin position="173"/>
        <end position="182"/>
    </location>
</feature>
<reference evidence="2" key="1">
    <citation type="submission" date="2023-03" db="EMBL/GenBank/DDBJ databases">
        <title>Massive genome expansion in bonnet fungi (Mycena s.s.) driven by repeated elements and novel gene families across ecological guilds.</title>
        <authorList>
            <consortium name="Lawrence Berkeley National Laboratory"/>
            <person name="Harder C.B."/>
            <person name="Miyauchi S."/>
            <person name="Viragh M."/>
            <person name="Kuo A."/>
            <person name="Thoen E."/>
            <person name="Andreopoulos B."/>
            <person name="Lu D."/>
            <person name="Skrede I."/>
            <person name="Drula E."/>
            <person name="Henrissat B."/>
            <person name="Morin E."/>
            <person name="Kohler A."/>
            <person name="Barry K."/>
            <person name="LaButti K."/>
            <person name="Morin E."/>
            <person name="Salamov A."/>
            <person name="Lipzen A."/>
            <person name="Mereny Z."/>
            <person name="Hegedus B."/>
            <person name="Baldrian P."/>
            <person name="Stursova M."/>
            <person name="Weitz H."/>
            <person name="Taylor A."/>
            <person name="Grigoriev I.V."/>
            <person name="Nagy L.G."/>
            <person name="Martin F."/>
            <person name="Kauserud H."/>
        </authorList>
    </citation>
    <scope>NUCLEOTIDE SEQUENCE</scope>
    <source>
        <strain evidence="2">CBHHK067</strain>
    </source>
</reference>
<keyword evidence="3" id="KW-1185">Reference proteome</keyword>
<dbReference type="AlphaFoldDB" id="A0AAD7GKW0"/>
<dbReference type="Proteomes" id="UP001221757">
    <property type="component" value="Unassembled WGS sequence"/>
</dbReference>
<organism evidence="2 3">
    <name type="scientific">Mycena rosella</name>
    <name type="common">Pink bonnet</name>
    <name type="synonym">Agaricus rosellus</name>
    <dbReference type="NCBI Taxonomy" id="1033263"/>
    <lineage>
        <taxon>Eukaryota</taxon>
        <taxon>Fungi</taxon>
        <taxon>Dikarya</taxon>
        <taxon>Basidiomycota</taxon>
        <taxon>Agaricomycotina</taxon>
        <taxon>Agaricomycetes</taxon>
        <taxon>Agaricomycetidae</taxon>
        <taxon>Agaricales</taxon>
        <taxon>Marasmiineae</taxon>
        <taxon>Mycenaceae</taxon>
        <taxon>Mycena</taxon>
    </lineage>
</organism>
<name>A0AAD7GKW0_MYCRO</name>
<accession>A0AAD7GKW0</accession>
<feature type="compositionally biased region" description="Low complexity" evidence="1">
    <location>
        <begin position="102"/>
        <end position="115"/>
    </location>
</feature>
<evidence type="ECO:0000313" key="2">
    <source>
        <dbReference type="EMBL" id="KAJ7695713.1"/>
    </source>
</evidence>
<feature type="region of interest" description="Disordered" evidence="1">
    <location>
        <begin position="1"/>
        <end position="144"/>
    </location>
</feature>
<dbReference type="EMBL" id="JARKIE010000037">
    <property type="protein sequence ID" value="KAJ7695713.1"/>
    <property type="molecule type" value="Genomic_DNA"/>
</dbReference>
<feature type="region of interest" description="Disordered" evidence="1">
    <location>
        <begin position="164"/>
        <end position="217"/>
    </location>
</feature>
<evidence type="ECO:0000313" key="3">
    <source>
        <dbReference type="Proteomes" id="UP001221757"/>
    </source>
</evidence>
<feature type="compositionally biased region" description="Low complexity" evidence="1">
    <location>
        <begin position="195"/>
        <end position="206"/>
    </location>
</feature>
<protein>
    <submittedName>
        <fullName evidence="2">Uncharacterized protein</fullName>
    </submittedName>
</protein>
<comment type="caution">
    <text evidence="2">The sequence shown here is derived from an EMBL/GenBank/DDBJ whole genome shotgun (WGS) entry which is preliminary data.</text>
</comment>
<feature type="compositionally biased region" description="Basic residues" evidence="1">
    <location>
        <begin position="118"/>
        <end position="129"/>
    </location>
</feature>
<sequence length="251" mass="28165">MDIPRTESSSYFFHPHKSSSPIEIPGRQQHDPEPSSSPRDRPTSPELIFEMEPFSPLDLPSTTPYSCGPSAPCTLDEREPLLYPFPRFSTTHFNPDRRRTHPAPQSTPGSSSSPQPRHPARPTKSHRRSQTLQLKSPPQTPTALDPAHAIRAVPIHKITGFKLDSAAQAPEPRHRHGPSIKKTPREKPLAPPPRSASFSSSPWRLPGRGEASDDEPRSLEIDFTQYLLRRIESQKPLQFQAFQAMMSVSVR</sequence>
<evidence type="ECO:0000256" key="1">
    <source>
        <dbReference type="SAM" id="MobiDB-lite"/>
    </source>
</evidence>